<keyword evidence="2" id="KW-0732">Signal</keyword>
<evidence type="ECO:0000313" key="5">
    <source>
        <dbReference type="Proteomes" id="UP000260644"/>
    </source>
</evidence>
<sequence>MQLRLLFVLLLNFYAATILAQQAPGIRFQEGNWENLVALAQKAQLPIFVDVYTDWCAPCKQMDASVFKEKLVGDKYNKTFISYKLNAEKGEGPALAKQFNIKAYPTFLFLNSSGFLIHKVVGEKESGPFLAIADEALAKLADKDQLGNLEETFKKGNRQPQFLRKFITAKAKLDIDNSELFTELINAYPVDSLQTEETLVFIGSWLNGLQTPALQFLMQNYNTLSSSAKEKIKPRLFRIIVNRGMTSSINATHLLEYEQLISYARQLEPLNEEQYKYLNRLSLIYAGLTKNSTMVKEAGYKAIGTLMDVSVADVKKEDLRVYNELMGPFLRGEQDSTKYPDFQEEKKMIVNTYSREIVSKLLTVATAFSQTLPANDPARKDALRWAERANMLWPESKEVLSLIQKLKK</sequence>
<dbReference type="InterPro" id="IPR013766">
    <property type="entry name" value="Thioredoxin_domain"/>
</dbReference>
<gene>
    <name evidence="4" type="ORF">DVR12_02565</name>
</gene>
<dbReference type="InterPro" id="IPR036249">
    <property type="entry name" value="Thioredoxin-like_sf"/>
</dbReference>
<dbReference type="CDD" id="cd02947">
    <property type="entry name" value="TRX_family"/>
    <property type="match status" value="1"/>
</dbReference>
<accession>A0A3E1YHI3</accession>
<dbReference type="GO" id="GO:0045454">
    <property type="term" value="P:cell redox homeostasis"/>
    <property type="evidence" value="ECO:0007669"/>
    <property type="project" value="TreeGrafter"/>
</dbReference>
<dbReference type="Pfam" id="PF00085">
    <property type="entry name" value="Thioredoxin"/>
    <property type="match status" value="1"/>
</dbReference>
<proteinExistence type="predicted"/>
<dbReference type="AlphaFoldDB" id="A0A3E1YHI3"/>
<name>A0A3E1YHI3_9BACT</name>
<dbReference type="SUPFAM" id="SSF52833">
    <property type="entry name" value="Thioredoxin-like"/>
    <property type="match status" value="1"/>
</dbReference>
<dbReference type="Gene3D" id="3.40.30.10">
    <property type="entry name" value="Glutaredoxin"/>
    <property type="match status" value="1"/>
</dbReference>
<keyword evidence="1" id="KW-0676">Redox-active center</keyword>
<evidence type="ECO:0000256" key="1">
    <source>
        <dbReference type="ARBA" id="ARBA00023284"/>
    </source>
</evidence>
<dbReference type="RefSeq" id="WP_116973881.1">
    <property type="nucleotide sequence ID" value="NZ_QPMM01000001.1"/>
</dbReference>
<dbReference type="PROSITE" id="PS00194">
    <property type="entry name" value="THIOREDOXIN_1"/>
    <property type="match status" value="1"/>
</dbReference>
<dbReference type="PANTHER" id="PTHR43601">
    <property type="entry name" value="THIOREDOXIN, MITOCHONDRIAL"/>
    <property type="match status" value="1"/>
</dbReference>
<evidence type="ECO:0000259" key="3">
    <source>
        <dbReference type="PROSITE" id="PS51352"/>
    </source>
</evidence>
<feature type="chain" id="PRO_5017613979" evidence="2">
    <location>
        <begin position="21"/>
        <end position="408"/>
    </location>
</feature>
<reference evidence="4 5" key="1">
    <citation type="submission" date="2018-07" db="EMBL/GenBank/DDBJ databases">
        <title>Chitinophaga K2CV101002-2 sp. nov., isolated from a monsoon evergreen broad-leaved forest soil.</title>
        <authorList>
            <person name="Lv Y."/>
        </authorList>
    </citation>
    <scope>NUCLEOTIDE SEQUENCE [LARGE SCALE GENOMIC DNA]</scope>
    <source>
        <strain evidence="4 5">GDMCC 1.1288</strain>
    </source>
</reference>
<evidence type="ECO:0000313" key="4">
    <source>
        <dbReference type="EMBL" id="RFS26690.1"/>
    </source>
</evidence>
<feature type="domain" description="Thioredoxin" evidence="3">
    <location>
        <begin position="17"/>
        <end position="172"/>
    </location>
</feature>
<dbReference type="Proteomes" id="UP000260644">
    <property type="component" value="Unassembled WGS sequence"/>
</dbReference>
<comment type="caution">
    <text evidence="4">The sequence shown here is derived from an EMBL/GenBank/DDBJ whole genome shotgun (WGS) entry which is preliminary data.</text>
</comment>
<keyword evidence="5" id="KW-1185">Reference proteome</keyword>
<dbReference type="PROSITE" id="PS51352">
    <property type="entry name" value="THIOREDOXIN_2"/>
    <property type="match status" value="1"/>
</dbReference>
<feature type="signal peptide" evidence="2">
    <location>
        <begin position="1"/>
        <end position="20"/>
    </location>
</feature>
<dbReference type="EMBL" id="QPMM01000001">
    <property type="protein sequence ID" value="RFS26690.1"/>
    <property type="molecule type" value="Genomic_DNA"/>
</dbReference>
<evidence type="ECO:0000256" key="2">
    <source>
        <dbReference type="SAM" id="SignalP"/>
    </source>
</evidence>
<dbReference type="OrthoDB" id="120730at2"/>
<protein>
    <submittedName>
        <fullName evidence="4">Thioredoxin</fullName>
    </submittedName>
</protein>
<dbReference type="PANTHER" id="PTHR43601:SF3">
    <property type="entry name" value="THIOREDOXIN, MITOCHONDRIAL"/>
    <property type="match status" value="1"/>
</dbReference>
<organism evidence="4 5">
    <name type="scientific">Chitinophaga silvatica</name>
    <dbReference type="NCBI Taxonomy" id="2282649"/>
    <lineage>
        <taxon>Bacteria</taxon>
        <taxon>Pseudomonadati</taxon>
        <taxon>Bacteroidota</taxon>
        <taxon>Chitinophagia</taxon>
        <taxon>Chitinophagales</taxon>
        <taxon>Chitinophagaceae</taxon>
        <taxon>Chitinophaga</taxon>
    </lineage>
</organism>
<dbReference type="InterPro" id="IPR017937">
    <property type="entry name" value="Thioredoxin_CS"/>
</dbReference>